<reference evidence="8 9" key="1">
    <citation type="submission" date="2019-02" db="EMBL/GenBank/DDBJ databases">
        <title>Deep-cultivation of Planctomycetes and their phenomic and genomic characterization uncovers novel biology.</title>
        <authorList>
            <person name="Wiegand S."/>
            <person name="Jogler M."/>
            <person name="Boedeker C."/>
            <person name="Pinto D."/>
            <person name="Vollmers J."/>
            <person name="Rivas-Marin E."/>
            <person name="Kohn T."/>
            <person name="Peeters S.H."/>
            <person name="Heuer A."/>
            <person name="Rast P."/>
            <person name="Oberbeckmann S."/>
            <person name="Bunk B."/>
            <person name="Jeske O."/>
            <person name="Meyerdierks A."/>
            <person name="Storesund J.E."/>
            <person name="Kallscheuer N."/>
            <person name="Luecker S."/>
            <person name="Lage O.M."/>
            <person name="Pohl T."/>
            <person name="Merkel B.J."/>
            <person name="Hornburger P."/>
            <person name="Mueller R.-W."/>
            <person name="Bruemmer F."/>
            <person name="Labrenz M."/>
            <person name="Spormann A.M."/>
            <person name="Op Den Camp H."/>
            <person name="Overmann J."/>
            <person name="Amann R."/>
            <person name="Jetten M.S.M."/>
            <person name="Mascher T."/>
            <person name="Medema M.H."/>
            <person name="Devos D.P."/>
            <person name="Kaster A.-K."/>
            <person name="Ovreas L."/>
            <person name="Rohde M."/>
            <person name="Galperin M.Y."/>
            <person name="Jogler C."/>
        </authorList>
    </citation>
    <scope>NUCLEOTIDE SEQUENCE [LARGE SCALE GENOMIC DNA]</scope>
    <source>
        <strain evidence="8 9">Pla144</strain>
    </source>
</reference>
<evidence type="ECO:0000256" key="2">
    <source>
        <dbReference type="ARBA" id="ARBA00012662"/>
    </source>
</evidence>
<dbReference type="InterPro" id="IPR017853">
    <property type="entry name" value="GH"/>
</dbReference>
<keyword evidence="5" id="KW-0326">Glycosidase</keyword>
<keyword evidence="3 6" id="KW-0732">Signal</keyword>
<accession>A0A5C6CD83</accession>
<dbReference type="PANTHER" id="PTHR10030:SF37">
    <property type="entry name" value="ALPHA-L-FUCOSIDASE-RELATED"/>
    <property type="match status" value="1"/>
</dbReference>
<evidence type="ECO:0000256" key="5">
    <source>
        <dbReference type="ARBA" id="ARBA00023295"/>
    </source>
</evidence>
<dbReference type="OrthoDB" id="9760597at2"/>
<proteinExistence type="inferred from homology"/>
<dbReference type="GO" id="GO:0016139">
    <property type="term" value="P:glycoside catabolic process"/>
    <property type="evidence" value="ECO:0007669"/>
    <property type="project" value="TreeGrafter"/>
</dbReference>
<dbReference type="InterPro" id="IPR000933">
    <property type="entry name" value="Glyco_hydro_29"/>
</dbReference>
<dbReference type="AlphaFoldDB" id="A0A5C6CD83"/>
<evidence type="ECO:0000256" key="1">
    <source>
        <dbReference type="ARBA" id="ARBA00007951"/>
    </source>
</evidence>
<dbReference type="GO" id="GO:0006004">
    <property type="term" value="P:fucose metabolic process"/>
    <property type="evidence" value="ECO:0007669"/>
    <property type="project" value="TreeGrafter"/>
</dbReference>
<dbReference type="Gene3D" id="3.20.20.80">
    <property type="entry name" value="Glycosidases"/>
    <property type="match status" value="1"/>
</dbReference>
<evidence type="ECO:0000259" key="7">
    <source>
        <dbReference type="Pfam" id="PF01120"/>
    </source>
</evidence>
<keyword evidence="9" id="KW-1185">Reference proteome</keyword>
<dbReference type="PANTHER" id="PTHR10030">
    <property type="entry name" value="ALPHA-L-FUCOSIDASE"/>
    <property type="match status" value="1"/>
</dbReference>
<dbReference type="EMBL" id="SJPS01000010">
    <property type="protein sequence ID" value="TWU21336.1"/>
    <property type="molecule type" value="Genomic_DNA"/>
</dbReference>
<keyword evidence="4" id="KW-0378">Hydrolase</keyword>
<dbReference type="Proteomes" id="UP000318437">
    <property type="component" value="Unassembled WGS sequence"/>
</dbReference>
<evidence type="ECO:0000256" key="3">
    <source>
        <dbReference type="ARBA" id="ARBA00022729"/>
    </source>
</evidence>
<sequence precursor="true">MSEQPNYKSSFTIALLFAVCSAASSSQADETLTEFQTFEGKTAVNADEATIEAWRNMRFGMFIHWGPSADRNLPHSHARRSRFKTTGEVEAEVYDQFYKEFNPTKYDPIKWVELAQKAGMRYLVFTAKHHDGFSMFDSAVTDYDIMSTPYKKDVCAMLADACQQKGLALGWY</sequence>
<evidence type="ECO:0000256" key="6">
    <source>
        <dbReference type="SAM" id="SignalP"/>
    </source>
</evidence>
<dbReference type="Pfam" id="PF01120">
    <property type="entry name" value="Alpha_L_fucos"/>
    <property type="match status" value="1"/>
</dbReference>
<gene>
    <name evidence="8" type="ORF">Pla144_45560</name>
</gene>
<feature type="chain" id="PRO_5023093404" description="alpha-L-fucosidase" evidence="6">
    <location>
        <begin position="29"/>
        <end position="172"/>
    </location>
</feature>
<evidence type="ECO:0000313" key="9">
    <source>
        <dbReference type="Proteomes" id="UP000318437"/>
    </source>
</evidence>
<evidence type="ECO:0000313" key="8">
    <source>
        <dbReference type="EMBL" id="TWU21336.1"/>
    </source>
</evidence>
<evidence type="ECO:0000256" key="4">
    <source>
        <dbReference type="ARBA" id="ARBA00022801"/>
    </source>
</evidence>
<organism evidence="8 9">
    <name type="scientific">Bythopirellula polymerisocia</name>
    <dbReference type="NCBI Taxonomy" id="2528003"/>
    <lineage>
        <taxon>Bacteria</taxon>
        <taxon>Pseudomonadati</taxon>
        <taxon>Planctomycetota</taxon>
        <taxon>Planctomycetia</taxon>
        <taxon>Pirellulales</taxon>
        <taxon>Lacipirellulaceae</taxon>
        <taxon>Bythopirellula</taxon>
    </lineage>
</organism>
<dbReference type="GO" id="GO:0004560">
    <property type="term" value="F:alpha-L-fucosidase activity"/>
    <property type="evidence" value="ECO:0007669"/>
    <property type="project" value="InterPro"/>
</dbReference>
<feature type="domain" description="Glycoside hydrolase family 29 N-terminal" evidence="7">
    <location>
        <begin position="41"/>
        <end position="172"/>
    </location>
</feature>
<comment type="caution">
    <text evidence="8">The sequence shown here is derived from an EMBL/GenBank/DDBJ whole genome shotgun (WGS) entry which is preliminary data.</text>
</comment>
<feature type="signal peptide" evidence="6">
    <location>
        <begin position="1"/>
        <end position="28"/>
    </location>
</feature>
<dbReference type="GO" id="GO:0005764">
    <property type="term" value="C:lysosome"/>
    <property type="evidence" value="ECO:0007669"/>
    <property type="project" value="TreeGrafter"/>
</dbReference>
<dbReference type="SUPFAM" id="SSF51445">
    <property type="entry name" value="(Trans)glycosidases"/>
    <property type="match status" value="1"/>
</dbReference>
<dbReference type="EC" id="3.2.1.51" evidence="2"/>
<name>A0A5C6CD83_9BACT</name>
<comment type="similarity">
    <text evidence="1">Belongs to the glycosyl hydrolase 29 family.</text>
</comment>
<protein>
    <recommendedName>
        <fullName evidence="2">alpha-L-fucosidase</fullName>
        <ecNumber evidence="2">3.2.1.51</ecNumber>
    </recommendedName>
</protein>
<dbReference type="InterPro" id="IPR057739">
    <property type="entry name" value="Glyco_hydro_29_N"/>
</dbReference>
<dbReference type="SMART" id="SM00812">
    <property type="entry name" value="Alpha_L_fucos"/>
    <property type="match status" value="1"/>
</dbReference>